<accession>A0A7W5VKY8</accession>
<comment type="similarity">
    <text evidence="1">Belongs to the HupF/HypC family.</text>
</comment>
<evidence type="ECO:0000313" key="2">
    <source>
        <dbReference type="EMBL" id="MBB3733300.1"/>
    </source>
</evidence>
<dbReference type="EMBL" id="JACIBV010000002">
    <property type="protein sequence ID" value="MBB3733300.1"/>
    <property type="molecule type" value="Genomic_DNA"/>
</dbReference>
<dbReference type="Pfam" id="PF01455">
    <property type="entry name" value="HupF_HypC"/>
    <property type="match status" value="1"/>
</dbReference>
<comment type="caution">
    <text evidence="2">The sequence shown here is derived from an EMBL/GenBank/DDBJ whole genome shotgun (WGS) entry which is preliminary data.</text>
</comment>
<dbReference type="Gene3D" id="2.30.30.140">
    <property type="match status" value="1"/>
</dbReference>
<evidence type="ECO:0000313" key="3">
    <source>
        <dbReference type="Proteomes" id="UP000579945"/>
    </source>
</evidence>
<reference evidence="2 3" key="1">
    <citation type="submission" date="2020-08" db="EMBL/GenBank/DDBJ databases">
        <title>Sequencing the genomes of 1000 actinobacteria strains.</title>
        <authorList>
            <person name="Klenk H.-P."/>
        </authorList>
    </citation>
    <scope>NUCLEOTIDE SEQUENCE [LARGE SCALE GENOMIC DNA]</scope>
    <source>
        <strain evidence="2 3">DSM 44320</strain>
    </source>
</reference>
<dbReference type="SUPFAM" id="SSF159127">
    <property type="entry name" value="HupF/HypC-like"/>
    <property type="match status" value="1"/>
</dbReference>
<dbReference type="Proteomes" id="UP000579945">
    <property type="component" value="Unassembled WGS sequence"/>
</dbReference>
<keyword evidence="3" id="KW-1185">Reference proteome</keyword>
<gene>
    <name evidence="2" type="ORF">FHR33_009247</name>
</gene>
<dbReference type="InterPro" id="IPR001109">
    <property type="entry name" value="Hydrogenase_HupF/HypC"/>
</dbReference>
<evidence type="ECO:0000256" key="1">
    <source>
        <dbReference type="ARBA" id="ARBA00006018"/>
    </source>
</evidence>
<dbReference type="AlphaFoldDB" id="A0A7W5VKY8"/>
<dbReference type="RefSeq" id="WP_183661488.1">
    <property type="nucleotide sequence ID" value="NZ_BAAAXX010000077.1"/>
</dbReference>
<proteinExistence type="inferred from homology"/>
<name>A0A7W5VKY8_9ACTN</name>
<dbReference type="GeneID" id="95395258"/>
<organism evidence="2 3">
    <name type="scientific">Nonomuraea dietziae</name>
    <dbReference type="NCBI Taxonomy" id="65515"/>
    <lineage>
        <taxon>Bacteria</taxon>
        <taxon>Bacillati</taxon>
        <taxon>Actinomycetota</taxon>
        <taxon>Actinomycetes</taxon>
        <taxon>Streptosporangiales</taxon>
        <taxon>Streptosporangiaceae</taxon>
        <taxon>Nonomuraea</taxon>
    </lineage>
</organism>
<protein>
    <submittedName>
        <fullName evidence="2">Hydrogenase maturation factor</fullName>
    </submittedName>
</protein>
<sequence>MSAREPACHEEVCLTCSDEAVPVTVLRLLEDGMAEVDTGQGREEVSVALVEARAGDTVLVHAKEAIAVVADVVADDVAADSTVADHTAAEEVTT</sequence>